<feature type="compositionally biased region" description="Basic and acidic residues" evidence="1">
    <location>
        <begin position="95"/>
        <end position="109"/>
    </location>
</feature>
<feature type="compositionally biased region" description="Low complexity" evidence="1">
    <location>
        <begin position="484"/>
        <end position="530"/>
    </location>
</feature>
<sequence>MSICSCDTDVRSIPPLPDDPPSRARGADARADHGERRRAARGARARTDLDQRHRRARGRAALDGVPALPGRGGALRGVLLPLARRQPAARPGRVVGDRGPGRAHADRPARALRLLRAHGGDVREPPARRAPRPDRPPPPRRLPRLPRGRAGRPHGRPRPAGSRGAPHARRGRPRARLPDVALARLRAGAHGRRGGRPAGRPRGGRGSGDPRQELAQVVHARVVQAEQVDAVMGHAPVLVHHDHRAAGAQERMGGAVGAGHAAVGIGEQRDREAVLGGERGLGVHVARRDAHHGRVEVVELLRAVAVGAELARADRRGIAGVEEEHDPLAALRRQGEGPVRAVQREVGRRVSGHGRGHRPSLGRRGPVDRSGGRPHRRAGRARARGPRGGLHAVRGRPGGRGGRRGGRRPPARRGRRGAPAVLLAGPCARRPRARDGGRRAPHPARRPPGHGGGARRPPAPAPGRRPARRLGLHRHEGRRRARPRGPAGPDGDPAGRVRRGGAAARLRRGVAPGGLRARPALRGLGRLPVLRGRRPRRGGPRRGRGQAQGRRHGAGHRGGPLGPLGLGAAQGPQRAPGARRGRPGRGGVQRPGRPGPPHRRADRPARRGRLQRRARARGAHLRRARGPHGGLRGGARRGARRGRRRDAAGREPAALARHGRPRARRPGARTGRAGARPPARAGEPRRGERRLPLRRGDPRDRRRARPPRRGRPRPARVRLGAVPAAPGAGRPRGGGRGPPS</sequence>
<reference evidence="2" key="1">
    <citation type="submission" date="2020-02" db="EMBL/GenBank/DDBJ databases">
        <authorList>
            <person name="Meier V. D."/>
        </authorList>
    </citation>
    <scope>NUCLEOTIDE SEQUENCE</scope>
    <source>
        <strain evidence="2">AVDCRST_MAG13</strain>
    </source>
</reference>
<accession>A0A6J4RZY6</accession>
<feature type="compositionally biased region" description="Basic residues" evidence="1">
    <location>
        <begin position="350"/>
        <end position="361"/>
    </location>
</feature>
<feature type="compositionally biased region" description="Basic residues" evidence="1">
    <location>
        <begin position="634"/>
        <end position="644"/>
    </location>
</feature>
<feature type="compositionally biased region" description="Basic residues" evidence="1">
    <location>
        <begin position="166"/>
        <end position="175"/>
    </location>
</feature>
<feature type="compositionally biased region" description="Low complexity" evidence="1">
    <location>
        <begin position="717"/>
        <end position="729"/>
    </location>
</feature>
<feature type="compositionally biased region" description="Basic residues" evidence="1">
    <location>
        <begin position="657"/>
        <end position="667"/>
    </location>
</feature>
<evidence type="ECO:0000313" key="2">
    <source>
        <dbReference type="EMBL" id="CAA9482882.1"/>
    </source>
</evidence>
<organism evidence="2">
    <name type="scientific">uncultured Solirubrobacteraceae bacterium</name>
    <dbReference type="NCBI Taxonomy" id="1162706"/>
    <lineage>
        <taxon>Bacteria</taxon>
        <taxon>Bacillati</taxon>
        <taxon>Actinomycetota</taxon>
        <taxon>Thermoleophilia</taxon>
        <taxon>Solirubrobacterales</taxon>
        <taxon>Solirubrobacteraceae</taxon>
        <taxon>environmental samples</taxon>
    </lineage>
</organism>
<feature type="compositionally biased region" description="Basic and acidic residues" evidence="1">
    <location>
        <begin position="118"/>
        <end position="137"/>
    </location>
</feature>
<feature type="compositionally biased region" description="Low complexity" evidence="1">
    <location>
        <begin position="417"/>
        <end position="428"/>
    </location>
</feature>
<feature type="region of interest" description="Disordered" evidence="1">
    <location>
        <begin position="86"/>
        <end position="211"/>
    </location>
</feature>
<dbReference type="AlphaFoldDB" id="A0A6J4RZY6"/>
<feature type="compositionally biased region" description="Low complexity" evidence="1">
    <location>
        <begin position="566"/>
        <end position="576"/>
    </location>
</feature>
<feature type="compositionally biased region" description="Basic residues" evidence="1">
    <location>
        <begin position="596"/>
        <end position="626"/>
    </location>
</feature>
<feature type="region of interest" description="Disordered" evidence="1">
    <location>
        <begin position="331"/>
        <end position="740"/>
    </location>
</feature>
<evidence type="ECO:0000256" key="1">
    <source>
        <dbReference type="SAM" id="MobiDB-lite"/>
    </source>
</evidence>
<dbReference type="EMBL" id="CADCVO010000198">
    <property type="protein sequence ID" value="CAA9482882.1"/>
    <property type="molecule type" value="Genomic_DNA"/>
</dbReference>
<feature type="compositionally biased region" description="Basic and acidic residues" evidence="1">
    <location>
        <begin position="682"/>
        <end position="700"/>
    </location>
</feature>
<protein>
    <submittedName>
        <fullName evidence="2">Uncharacterized protein</fullName>
    </submittedName>
</protein>
<feature type="compositionally biased region" description="Basic residues" evidence="1">
    <location>
        <begin position="531"/>
        <end position="555"/>
    </location>
</feature>
<feature type="compositionally biased region" description="Basic residues" evidence="1">
    <location>
        <begin position="372"/>
        <end position="385"/>
    </location>
</feature>
<feature type="compositionally biased region" description="Gly residues" evidence="1">
    <location>
        <begin position="556"/>
        <end position="565"/>
    </location>
</feature>
<feature type="compositionally biased region" description="Basic residues" evidence="1">
    <location>
        <begin position="439"/>
        <end position="448"/>
    </location>
</feature>
<feature type="compositionally biased region" description="Basic and acidic residues" evidence="1">
    <location>
        <begin position="20"/>
        <end position="37"/>
    </location>
</feature>
<feature type="compositionally biased region" description="Basic residues" evidence="1">
    <location>
        <begin position="465"/>
        <end position="483"/>
    </location>
</feature>
<feature type="compositionally biased region" description="Basic residues" evidence="1">
    <location>
        <begin position="701"/>
        <end position="716"/>
    </location>
</feature>
<feature type="compositionally biased region" description="Basic residues" evidence="1">
    <location>
        <begin position="141"/>
        <end position="157"/>
    </location>
</feature>
<feature type="compositionally biased region" description="Gly residues" evidence="1">
    <location>
        <begin position="730"/>
        <end position="740"/>
    </location>
</feature>
<feature type="region of interest" description="Disordered" evidence="1">
    <location>
        <begin position="1"/>
        <end position="73"/>
    </location>
</feature>
<gene>
    <name evidence="2" type="ORF">AVDCRST_MAG13-1272</name>
</gene>
<feature type="compositionally biased region" description="Basic residues" evidence="1">
    <location>
        <begin position="401"/>
        <end position="416"/>
    </location>
</feature>
<proteinExistence type="predicted"/>
<name>A0A6J4RZY6_9ACTN</name>
<feature type="compositionally biased region" description="Low complexity" evidence="1">
    <location>
        <begin position="668"/>
        <end position="681"/>
    </location>
</feature>